<reference evidence="9 10" key="1">
    <citation type="journal article" date="2021" name="BMC Genomics">
        <title>Datura genome reveals duplications of psychoactive alkaloid biosynthetic genes and high mutation rate following tissue culture.</title>
        <authorList>
            <person name="Rajewski A."/>
            <person name="Carter-House D."/>
            <person name="Stajich J."/>
            <person name="Litt A."/>
        </authorList>
    </citation>
    <scope>NUCLEOTIDE SEQUENCE [LARGE SCALE GENOMIC DNA]</scope>
    <source>
        <strain evidence="9">AR-01</strain>
    </source>
</reference>
<keyword evidence="5" id="KW-0175">Coiled coil</keyword>
<feature type="domain" description="GTD-binding" evidence="8">
    <location>
        <begin position="331"/>
        <end position="429"/>
    </location>
</feature>
<evidence type="ECO:0000256" key="6">
    <source>
        <dbReference type="SAM" id="MobiDB-lite"/>
    </source>
</evidence>
<dbReference type="Pfam" id="PF04576">
    <property type="entry name" value="Zein-binding"/>
    <property type="match status" value="1"/>
</dbReference>
<evidence type="ECO:0000256" key="1">
    <source>
        <dbReference type="ARBA" id="ARBA00004167"/>
    </source>
</evidence>
<evidence type="ECO:0000313" key="9">
    <source>
        <dbReference type="EMBL" id="MCD7461718.1"/>
    </source>
</evidence>
<gene>
    <name evidence="9" type="ORF">HAX54_046878</name>
</gene>
<evidence type="ECO:0000256" key="3">
    <source>
        <dbReference type="ARBA" id="ARBA00022989"/>
    </source>
</evidence>
<name>A0ABS8SSJ4_DATST</name>
<organism evidence="9 10">
    <name type="scientific">Datura stramonium</name>
    <name type="common">Jimsonweed</name>
    <name type="synonym">Common thornapple</name>
    <dbReference type="NCBI Taxonomy" id="4076"/>
    <lineage>
        <taxon>Eukaryota</taxon>
        <taxon>Viridiplantae</taxon>
        <taxon>Streptophyta</taxon>
        <taxon>Embryophyta</taxon>
        <taxon>Tracheophyta</taxon>
        <taxon>Spermatophyta</taxon>
        <taxon>Magnoliopsida</taxon>
        <taxon>eudicotyledons</taxon>
        <taxon>Gunneridae</taxon>
        <taxon>Pentapetalae</taxon>
        <taxon>asterids</taxon>
        <taxon>lamiids</taxon>
        <taxon>Solanales</taxon>
        <taxon>Solanaceae</taxon>
        <taxon>Solanoideae</taxon>
        <taxon>Datureae</taxon>
        <taxon>Datura</taxon>
    </lineage>
</organism>
<keyword evidence="4 7" id="KW-0472">Membrane</keyword>
<dbReference type="InterPro" id="IPR007656">
    <property type="entry name" value="GTD-bd"/>
</dbReference>
<evidence type="ECO:0000259" key="8">
    <source>
        <dbReference type="PROSITE" id="PS51775"/>
    </source>
</evidence>
<dbReference type="PANTHER" id="PTHR31448:SF31">
    <property type="entry name" value="MYOSIN-BINDING PROTEIN 5-RELATED"/>
    <property type="match status" value="1"/>
</dbReference>
<feature type="region of interest" description="Disordered" evidence="6">
    <location>
        <begin position="234"/>
        <end position="254"/>
    </location>
</feature>
<evidence type="ECO:0000256" key="7">
    <source>
        <dbReference type="SAM" id="Phobius"/>
    </source>
</evidence>
<dbReference type="InterPro" id="IPR039306">
    <property type="entry name" value="MYOB"/>
</dbReference>
<evidence type="ECO:0000256" key="5">
    <source>
        <dbReference type="SAM" id="Coils"/>
    </source>
</evidence>
<accession>A0ABS8SSJ4</accession>
<dbReference type="PANTHER" id="PTHR31448">
    <property type="entry name" value="MYOSIN-BINDING PROTEIN 2"/>
    <property type="match status" value="1"/>
</dbReference>
<feature type="coiled-coil region" evidence="5">
    <location>
        <begin position="365"/>
        <end position="431"/>
    </location>
</feature>
<evidence type="ECO:0000313" key="10">
    <source>
        <dbReference type="Proteomes" id="UP000823775"/>
    </source>
</evidence>
<keyword evidence="2 7" id="KW-0812">Transmembrane</keyword>
<dbReference type="EMBL" id="JACEIK010000747">
    <property type="protein sequence ID" value="MCD7461718.1"/>
    <property type="molecule type" value="Genomic_DNA"/>
</dbReference>
<protein>
    <recommendedName>
        <fullName evidence="8">GTD-binding domain-containing protein</fullName>
    </recommendedName>
</protein>
<keyword evidence="3 7" id="KW-1133">Transmembrane helix</keyword>
<keyword evidence="10" id="KW-1185">Reference proteome</keyword>
<dbReference type="PROSITE" id="PS51775">
    <property type="entry name" value="GTD_BINDING"/>
    <property type="match status" value="1"/>
</dbReference>
<sequence>MYVMASGSFKCFVDQKLGKFAIFILYAVLEWVLIIVLFVDGFLAFFSNEFAKFFELDIPCLLCTRIDHVLVNRNSDFYYNESICEVHKKDLSALAYCHVHKKLSEIKNMCECCLLSFATERDADCDRYKSLAGVLLKDIDCFAGVDARISMKTGKKELDEAIQIERGIVARCSCCAEPLKMRSKFARNASINGRSFSQAPAPSPRASPRAPLLGAWRTIEEVRHLESPRSVRYTELKFNPDDEGPSNGGKEDLKAATMPLLPDSEDTPIDSSCKTPNYTRNKFFGIPLSDSAQASPRLSHHRHRKSWIADKIDVTSEANDTNSIASDLEDDVLHHLKKQVRLDRKSLVALYMELDEERSASAIAANNAMAMITRLQAEKAAVEMEAFQYQRMMEEQAEYDQEALQFMNDELLKKDDEMKLLQLELETYREKYGHIKTIGSEVCEVDADEDYQELKSQCLSSISERSDCASPGEADHHRANERLFECSREHGGVNVDESQLDLEKQRSHLMGLLTDVVEKIKTSPDEESHMLESKMIQERGNESKVTLTREVSLIRERLRAIEAESGFLKHAAMTLQSGDEGSKLLTEISQHLQNLRHTANTSSEYAGAGRQSN</sequence>
<evidence type="ECO:0000256" key="2">
    <source>
        <dbReference type="ARBA" id="ARBA00022692"/>
    </source>
</evidence>
<feature type="transmembrane region" description="Helical" evidence="7">
    <location>
        <begin position="20"/>
        <end position="46"/>
    </location>
</feature>
<comment type="caution">
    <text evidence="9">The sequence shown here is derived from an EMBL/GenBank/DDBJ whole genome shotgun (WGS) entry which is preliminary data.</text>
</comment>
<proteinExistence type="predicted"/>
<evidence type="ECO:0000256" key="4">
    <source>
        <dbReference type="ARBA" id="ARBA00023136"/>
    </source>
</evidence>
<comment type="subcellular location">
    <subcellularLocation>
        <location evidence="1">Membrane</location>
        <topology evidence="1">Single-pass membrane protein</topology>
    </subcellularLocation>
</comment>
<dbReference type="Proteomes" id="UP000823775">
    <property type="component" value="Unassembled WGS sequence"/>
</dbReference>